<reference evidence="5" key="2">
    <citation type="journal article" date="2021" name="PeerJ">
        <title>Extensive microbial diversity within the chicken gut microbiome revealed by metagenomics and culture.</title>
        <authorList>
            <person name="Gilroy R."/>
            <person name="Ravi A."/>
            <person name="Getino M."/>
            <person name="Pursley I."/>
            <person name="Horton D.L."/>
            <person name="Alikhan N.F."/>
            <person name="Baker D."/>
            <person name="Gharbi K."/>
            <person name="Hall N."/>
            <person name="Watson M."/>
            <person name="Adriaenssens E.M."/>
            <person name="Foster-Nyarko E."/>
            <person name="Jarju S."/>
            <person name="Secka A."/>
            <person name="Antonio M."/>
            <person name="Oren A."/>
            <person name="Chaudhuri R.R."/>
            <person name="La Ragione R."/>
            <person name="Hildebrand F."/>
            <person name="Pallen M.J."/>
        </authorList>
    </citation>
    <scope>NUCLEOTIDE SEQUENCE</scope>
    <source>
        <strain evidence="5">ChiSjej4B22-9803</strain>
    </source>
</reference>
<dbReference type="SUPFAM" id="SSF74650">
    <property type="entry name" value="Galactose mutarotase-like"/>
    <property type="match status" value="1"/>
</dbReference>
<feature type="domain" description="Glycosyl hydrolase 94 catalytic" evidence="4">
    <location>
        <begin position="259"/>
        <end position="654"/>
    </location>
</feature>
<sequence length="729" mass="81016">MCKINNDGSGNSFYKHPDGMRTALCGGRRIVYIRDLHSGDCTMIPDEGTAIYGVGYARFELEKNGLAAAFRVSVPQEAAAEGWTIDVWNKSGAEKKYSIYTYIKPDLTGYFTPFAAQCYKVAFDKEQDLFTYENADAYCPATHFNGYFCADTAIAGFETVGELFFGMGQNRDFAHPRAVDADMCTNMLYQGGGGDRAVSDMVNVMKFDVTLAPGEKKQIQLLCGIYEERGEIAAAMGQYMQPGALDKALDAYVRAFEAKTEQFSIKTPDQTLNRLYNRWAKYNLMLTGQWTRIYSRGFRDILQDTMALCSLDKALARENILTAAAHIYSSGQCKRAWDNVATALASEFYADGPVWLPMAVNEYIKETGETELLQERCPYLDSGEGTLLEHMLRAVTFLYNDKGQHGLALIHDGDWLDSQHLVGAKGIGEGIWLTIALYKALCDVSELLEYIGAHAQKKEIDTMAELTKNIVNEHGWDGKWFLQAYNDAGDKIGSSTCEEGRIYTNPQSWAIMAGVTSAERERQCFAVLDGDLDSSLGARMFTPPYTKEDDTIGTTTGFAPGTGGNGSAYCHVSAFKIVADCMRQRGNKAYETMCKIIPGGSADTQNENADCPPYAFTNGRVAPEHPYLGGRCLGIWNTATVAWCWFAVSEHMLGIRRTFEGLSINPCIPEHWEEYSAVRYYRGAKYIVTVKNPFKKQTGVRKITVNGQELNGRQLPYKTGGEFHVEVLM</sequence>
<dbReference type="GO" id="GO:0005975">
    <property type="term" value="P:carbohydrate metabolic process"/>
    <property type="evidence" value="ECO:0007669"/>
    <property type="project" value="InterPro"/>
</dbReference>
<dbReference type="Gene3D" id="1.50.10.10">
    <property type="match status" value="1"/>
</dbReference>
<dbReference type="InterPro" id="IPR037018">
    <property type="entry name" value="GH65_N"/>
</dbReference>
<dbReference type="SUPFAM" id="SSF48208">
    <property type="entry name" value="Six-hairpin glycosidases"/>
    <property type="match status" value="1"/>
</dbReference>
<dbReference type="InterPro" id="IPR011013">
    <property type="entry name" value="Gal_mutarotase_sf_dom"/>
</dbReference>
<dbReference type="InterPro" id="IPR010383">
    <property type="entry name" value="Glyco_hydrolase_94_b-supersand"/>
</dbReference>
<evidence type="ECO:0000259" key="3">
    <source>
        <dbReference type="Pfam" id="PF06165"/>
    </source>
</evidence>
<keyword evidence="2" id="KW-0808">Transferase</keyword>
<evidence type="ECO:0000259" key="4">
    <source>
        <dbReference type="Pfam" id="PF17167"/>
    </source>
</evidence>
<organism evidence="5 6">
    <name type="scientific">Candidatus Avimonoglobus intestinipullorum</name>
    <dbReference type="NCBI Taxonomy" id="2840699"/>
    <lineage>
        <taxon>Bacteria</taxon>
        <taxon>Bacillati</taxon>
        <taxon>Bacillota</taxon>
        <taxon>Clostridia</taxon>
        <taxon>Eubacteriales</taxon>
        <taxon>Candidatus Avimonoglobus</taxon>
    </lineage>
</organism>
<evidence type="ECO:0000256" key="1">
    <source>
        <dbReference type="ARBA" id="ARBA00022676"/>
    </source>
</evidence>
<dbReference type="AlphaFoldDB" id="A0A9D1LV32"/>
<dbReference type="Gene3D" id="2.60.420.10">
    <property type="entry name" value="Maltose phosphorylase, domain 3"/>
    <property type="match status" value="1"/>
</dbReference>
<evidence type="ECO:0000313" key="5">
    <source>
        <dbReference type="EMBL" id="HIU48616.1"/>
    </source>
</evidence>
<accession>A0A9D1LV32</accession>
<protein>
    <recommendedName>
        <fullName evidence="7">Cellobiose phosphorylase</fullName>
    </recommendedName>
</protein>
<feature type="domain" description="Glycosyl hydrolase 94 supersandwich" evidence="3">
    <location>
        <begin position="29"/>
        <end position="241"/>
    </location>
</feature>
<dbReference type="InterPro" id="IPR008928">
    <property type="entry name" value="6-hairpin_glycosidase_sf"/>
</dbReference>
<evidence type="ECO:0000256" key="2">
    <source>
        <dbReference type="ARBA" id="ARBA00022679"/>
    </source>
</evidence>
<dbReference type="PANTHER" id="PTHR37469">
    <property type="entry name" value="CELLOBIONIC ACID PHOSPHORYLASE-RELATED"/>
    <property type="match status" value="1"/>
</dbReference>
<comment type="caution">
    <text evidence="5">The sequence shown here is derived from an EMBL/GenBank/DDBJ whole genome shotgun (WGS) entry which is preliminary data.</text>
</comment>
<dbReference type="EMBL" id="DVND01000121">
    <property type="protein sequence ID" value="HIU48616.1"/>
    <property type="molecule type" value="Genomic_DNA"/>
</dbReference>
<evidence type="ECO:0000313" key="6">
    <source>
        <dbReference type="Proteomes" id="UP000824111"/>
    </source>
</evidence>
<dbReference type="InterPro" id="IPR012341">
    <property type="entry name" value="6hp_glycosidase-like_sf"/>
</dbReference>
<proteinExistence type="predicted"/>
<reference evidence="5" key="1">
    <citation type="submission" date="2020-10" db="EMBL/GenBank/DDBJ databases">
        <authorList>
            <person name="Gilroy R."/>
        </authorList>
    </citation>
    <scope>NUCLEOTIDE SEQUENCE</scope>
    <source>
        <strain evidence="5">ChiSjej4B22-9803</strain>
    </source>
</reference>
<evidence type="ECO:0008006" key="7">
    <source>
        <dbReference type="Google" id="ProtNLM"/>
    </source>
</evidence>
<name>A0A9D1LV32_9FIRM</name>
<dbReference type="Proteomes" id="UP000824111">
    <property type="component" value="Unassembled WGS sequence"/>
</dbReference>
<dbReference type="Pfam" id="PF17167">
    <property type="entry name" value="Glyco_hydro_94"/>
    <property type="match status" value="1"/>
</dbReference>
<keyword evidence="1" id="KW-0328">Glycosyltransferase</keyword>
<gene>
    <name evidence="5" type="ORF">IAB04_04580</name>
</gene>
<dbReference type="InterPro" id="IPR052047">
    <property type="entry name" value="GH94_Enzymes"/>
</dbReference>
<dbReference type="Pfam" id="PF06165">
    <property type="entry name" value="GH94_b-supersand"/>
    <property type="match status" value="1"/>
</dbReference>
<dbReference type="InterPro" id="IPR033432">
    <property type="entry name" value="GH94_catalytic"/>
</dbReference>
<dbReference type="PANTHER" id="PTHR37469:SF2">
    <property type="entry name" value="CELLOBIONIC ACID PHOSPHORYLASE"/>
    <property type="match status" value="1"/>
</dbReference>
<dbReference type="GO" id="GO:0030246">
    <property type="term" value="F:carbohydrate binding"/>
    <property type="evidence" value="ECO:0007669"/>
    <property type="project" value="InterPro"/>
</dbReference>
<dbReference type="GO" id="GO:0016757">
    <property type="term" value="F:glycosyltransferase activity"/>
    <property type="evidence" value="ECO:0007669"/>
    <property type="project" value="UniProtKB-KW"/>
</dbReference>
<dbReference type="Gene3D" id="2.70.98.40">
    <property type="entry name" value="Glycoside hydrolase, family 65, N-terminal domain"/>
    <property type="match status" value="1"/>
</dbReference>